<proteinExistence type="predicted"/>
<keyword evidence="2" id="KW-1185">Reference proteome</keyword>
<keyword evidence="1" id="KW-0472">Membrane</keyword>
<feature type="transmembrane region" description="Helical" evidence="1">
    <location>
        <begin position="156"/>
        <end position="185"/>
    </location>
</feature>
<protein>
    <submittedName>
        <fullName evidence="3">Uncharacterized protein</fullName>
    </submittedName>
</protein>
<dbReference type="WBParaSite" id="jg8692">
    <property type="protein sequence ID" value="jg8692"/>
    <property type="gene ID" value="jg8692"/>
</dbReference>
<evidence type="ECO:0000313" key="2">
    <source>
        <dbReference type="Proteomes" id="UP000887574"/>
    </source>
</evidence>
<dbReference type="Proteomes" id="UP000887574">
    <property type="component" value="Unplaced"/>
</dbReference>
<reference evidence="3" key="1">
    <citation type="submission" date="2022-11" db="UniProtKB">
        <authorList>
            <consortium name="WormBaseParasite"/>
        </authorList>
    </citation>
    <scope>IDENTIFICATION</scope>
</reference>
<keyword evidence="1" id="KW-0812">Transmembrane</keyword>
<organism evidence="2 3">
    <name type="scientific">Ditylenchus dipsaci</name>
    <dbReference type="NCBI Taxonomy" id="166011"/>
    <lineage>
        <taxon>Eukaryota</taxon>
        <taxon>Metazoa</taxon>
        <taxon>Ecdysozoa</taxon>
        <taxon>Nematoda</taxon>
        <taxon>Chromadorea</taxon>
        <taxon>Rhabditida</taxon>
        <taxon>Tylenchina</taxon>
        <taxon>Tylenchomorpha</taxon>
        <taxon>Sphaerularioidea</taxon>
        <taxon>Anguinidae</taxon>
        <taxon>Anguininae</taxon>
        <taxon>Ditylenchus</taxon>
    </lineage>
</organism>
<accession>A0A915ERE8</accession>
<dbReference type="AlphaFoldDB" id="A0A915ERE8"/>
<name>A0A915ERE8_9BILA</name>
<sequence>MSMENAITVERNSTSPFERLLVVIALLLTALLFVHIGGYGMLLGVEEGAGNVSVIDTTTEFPTPAVALLALEALGDEPLDLLEMATNLEQELTTLEPELQQSESNSTCYLLQNPSTMVHSSNYKRSTKTVQYRNRDVAFAVGWDLDIYQTEFRWNVLLTISFTVGGLIVCFIFQIVALCFIVIWYRYIDYMNGGDESCVCTSSIVECIKGQRKNRGRAAATDYSIPEAPDTPTCPT</sequence>
<evidence type="ECO:0000256" key="1">
    <source>
        <dbReference type="SAM" id="Phobius"/>
    </source>
</evidence>
<feature type="transmembrane region" description="Helical" evidence="1">
    <location>
        <begin position="20"/>
        <end position="42"/>
    </location>
</feature>
<keyword evidence="1" id="KW-1133">Transmembrane helix</keyword>
<evidence type="ECO:0000313" key="3">
    <source>
        <dbReference type="WBParaSite" id="jg8692"/>
    </source>
</evidence>